<keyword evidence="2" id="KW-1185">Reference proteome</keyword>
<dbReference type="EMBL" id="PEDL01000015">
    <property type="protein sequence ID" value="PHV70019.1"/>
    <property type="molecule type" value="Genomic_DNA"/>
</dbReference>
<protein>
    <submittedName>
        <fullName evidence="1">Uncharacterized protein</fullName>
    </submittedName>
</protein>
<gene>
    <name evidence="1" type="ORF">CS063_12805</name>
</gene>
<accession>A0AC61D9U3</accession>
<comment type="caution">
    <text evidence="1">The sequence shown here is derived from an EMBL/GenBank/DDBJ whole genome shotgun (WGS) entry which is preliminary data.</text>
</comment>
<dbReference type="Proteomes" id="UP000224460">
    <property type="component" value="Unassembled WGS sequence"/>
</dbReference>
<reference evidence="1" key="1">
    <citation type="submission" date="2017-10" db="EMBL/GenBank/DDBJ databases">
        <title>Genome sequence of cellulolytic Lachnospiraceae bacterium XHS1971 isolated from hotspring sediment.</title>
        <authorList>
            <person name="Vasudevan G."/>
            <person name="Joshi A.J."/>
            <person name="Hivarkar S."/>
            <person name="Lanjekar V.B."/>
            <person name="Dhakephalkar P.K."/>
            <person name="Dagar S."/>
        </authorList>
    </citation>
    <scope>NUCLEOTIDE SEQUENCE</scope>
    <source>
        <strain evidence="1">XHS1971</strain>
    </source>
</reference>
<sequence length="377" mass="43520">MICISILWQLIMSIYTLYTGKATGTYGSIGVMGAVIVHLLIYLTNAIIKREKMHQWLYSIDCLFLLGAVLFVHSQFGLLLVTTCLQMSLYKEKKWPIGSCLLFIISYEWVQDSLLGQQFIFYVLTILALSSVYYYERKVQEAKKVNEEIREKLYCLQQKLIIANEEAGHIREVTKVQERNILAQKLHDKLGHVLSANIMQLEAVKLVWMKEPNKGKELLESSIHNLRMGMDDIRLTLRSIKPEQAELGLSHIKKLLEELKYTQKIKTSLEFAGDMGGISPKVWYVIGQNLQEAITNLIKYSKADSFKVKIEVHSQIIRIQFKDNGRNIMHYKKGMGLIGMEERLQALHGKLIINTEDGFEIIMIIERREENEASYSR</sequence>
<name>A0AC61D9U3_9FIRM</name>
<organism evidence="1 2">
    <name type="scientific">Sporanaerobium hydrogeniformans</name>
    <dbReference type="NCBI Taxonomy" id="3072179"/>
    <lineage>
        <taxon>Bacteria</taxon>
        <taxon>Bacillati</taxon>
        <taxon>Bacillota</taxon>
        <taxon>Clostridia</taxon>
        <taxon>Lachnospirales</taxon>
        <taxon>Lachnospiraceae</taxon>
        <taxon>Sporanaerobium</taxon>
    </lineage>
</organism>
<evidence type="ECO:0000313" key="1">
    <source>
        <dbReference type="EMBL" id="PHV70019.1"/>
    </source>
</evidence>
<evidence type="ECO:0000313" key="2">
    <source>
        <dbReference type="Proteomes" id="UP000224460"/>
    </source>
</evidence>
<proteinExistence type="predicted"/>